<comment type="caution">
    <text evidence="2">The sequence shown here is derived from an EMBL/GenBank/DDBJ whole genome shotgun (WGS) entry which is preliminary data.</text>
</comment>
<dbReference type="EMBL" id="BKCJ010584881">
    <property type="protein sequence ID" value="GFB24881.1"/>
    <property type="molecule type" value="Genomic_DNA"/>
</dbReference>
<evidence type="ECO:0000313" key="2">
    <source>
        <dbReference type="EMBL" id="GFB24881.1"/>
    </source>
</evidence>
<gene>
    <name evidence="2" type="ORF">Tci_696852</name>
</gene>
<organism evidence="2">
    <name type="scientific">Tanacetum cinerariifolium</name>
    <name type="common">Dalmatian daisy</name>
    <name type="synonym">Chrysanthemum cinerariifolium</name>
    <dbReference type="NCBI Taxonomy" id="118510"/>
    <lineage>
        <taxon>Eukaryota</taxon>
        <taxon>Viridiplantae</taxon>
        <taxon>Streptophyta</taxon>
        <taxon>Embryophyta</taxon>
        <taxon>Tracheophyta</taxon>
        <taxon>Spermatophyta</taxon>
        <taxon>Magnoliopsida</taxon>
        <taxon>eudicotyledons</taxon>
        <taxon>Gunneridae</taxon>
        <taxon>Pentapetalae</taxon>
        <taxon>asterids</taxon>
        <taxon>campanulids</taxon>
        <taxon>Asterales</taxon>
        <taxon>Asteraceae</taxon>
        <taxon>Asteroideae</taxon>
        <taxon>Anthemideae</taxon>
        <taxon>Anthemidinae</taxon>
        <taxon>Tanacetum</taxon>
    </lineage>
</organism>
<accession>A0A699L493</accession>
<reference evidence="2" key="1">
    <citation type="journal article" date="2019" name="Sci. Rep.">
        <title>Draft genome of Tanacetum cinerariifolium, the natural source of mosquito coil.</title>
        <authorList>
            <person name="Yamashiro T."/>
            <person name="Shiraishi A."/>
            <person name="Satake H."/>
            <person name="Nakayama K."/>
        </authorList>
    </citation>
    <scope>NUCLEOTIDE SEQUENCE</scope>
</reference>
<sequence length="393" mass="46489">MPPESPPHQPPPPPPPAGPFEASRDPEASGSSQVPPPPPPPSSTNQENQEMDEDIGPDEQAQSSDDEDIMSAHIPKTGDIATFMDWFCKRRCITELKPQDLEGPSFEIVKVFHPDAIHLQYQMEEYLEYLRYGSKGSRPALSISKMKATYYPDAELEQMVPNQFWIEEECKYDIAAMYGISHWWFQRTRFYIDRHISEGDRSAVRTHIRILNVVRIEVFSMYGYDYMKKIVLRRVDLNEHVIAERDFKQRVKDFQLGIKSYQTQLNLTKPQWDATGFEYKHDYTFIDSTRAVMFRDKYGVQMMMRFNEIHKFSDGMLQQIDEALDYRVKEFRINRMNSGLNMRFWTRRDVDQSKAFMFTIQKRLQTRRIFRNLESFVGRRVREGDFRLLKRTE</sequence>
<proteinExistence type="predicted"/>
<protein>
    <submittedName>
        <fullName evidence="2">Uncharacterized protein</fullName>
    </submittedName>
</protein>
<evidence type="ECO:0000256" key="1">
    <source>
        <dbReference type="SAM" id="MobiDB-lite"/>
    </source>
</evidence>
<feature type="region of interest" description="Disordered" evidence="1">
    <location>
        <begin position="1"/>
        <end position="66"/>
    </location>
</feature>
<feature type="compositionally biased region" description="Pro residues" evidence="1">
    <location>
        <begin position="1"/>
        <end position="18"/>
    </location>
</feature>
<name>A0A699L493_TANCI</name>
<dbReference type="AlphaFoldDB" id="A0A699L493"/>